<dbReference type="GeneID" id="98069609"/>
<evidence type="ECO:0000313" key="1">
    <source>
        <dbReference type="EMBL" id="EHP46433.1"/>
    </source>
</evidence>
<dbReference type="HOGENOM" id="CLU_065107_0_0_10"/>
<reference evidence="1 2" key="1">
    <citation type="submission" date="2012-01" db="EMBL/GenBank/DDBJ databases">
        <title>The Genome Sequence of Odoribacter laneus YIT 12061.</title>
        <authorList>
            <consortium name="The Broad Institute Genome Sequencing Platform"/>
            <person name="Earl A."/>
            <person name="Ward D."/>
            <person name="Feldgarden M."/>
            <person name="Gevers D."/>
            <person name="Morotomi M."/>
            <person name="Young S.K."/>
            <person name="Zeng Q."/>
            <person name="Gargeya S."/>
            <person name="Fitzgerald M."/>
            <person name="Haas B."/>
            <person name="Abouelleil A."/>
            <person name="Alvarado L."/>
            <person name="Arachchi H.M."/>
            <person name="Berlin A."/>
            <person name="Chapman S.B."/>
            <person name="Gearin G."/>
            <person name="Goldberg J."/>
            <person name="Griggs A."/>
            <person name="Gujja S."/>
            <person name="Hansen M."/>
            <person name="Heiman D."/>
            <person name="Howarth C."/>
            <person name="Larimer J."/>
            <person name="Lui A."/>
            <person name="MacDonald P.J.P."/>
            <person name="McCowen C."/>
            <person name="Montmayeur A."/>
            <person name="Murphy C."/>
            <person name="Neiman D."/>
            <person name="Pearson M."/>
            <person name="Priest M."/>
            <person name="Roberts A."/>
            <person name="Saif S."/>
            <person name="Shea T."/>
            <person name="Sisk P."/>
            <person name="Stolte C."/>
            <person name="Sykes S."/>
            <person name="Wortman J."/>
            <person name="Nusbaum C."/>
            <person name="Birren B."/>
        </authorList>
    </citation>
    <scope>NUCLEOTIDE SEQUENCE [LARGE SCALE GENOMIC DNA]</scope>
    <source>
        <strain evidence="1 2">YIT 12061</strain>
    </source>
</reference>
<protein>
    <submittedName>
        <fullName evidence="1">Uncharacterized protein</fullName>
    </submittedName>
</protein>
<dbReference type="EMBL" id="ADMC01000025">
    <property type="protein sequence ID" value="EHP46433.1"/>
    <property type="molecule type" value="Genomic_DNA"/>
</dbReference>
<dbReference type="RefSeq" id="WP_009137197.1">
    <property type="nucleotide sequence ID" value="NZ_JH594596.1"/>
</dbReference>
<proteinExistence type="predicted"/>
<evidence type="ECO:0000313" key="2">
    <source>
        <dbReference type="Proteomes" id="UP000004892"/>
    </source>
</evidence>
<name>H1DJH8_9BACT</name>
<dbReference type="AlphaFoldDB" id="H1DJH8"/>
<sequence>MSIVGLEKNTGKTECLNYILRQVKDSGKTIALTSIGTDGEKRDQVCQTAKPEIEVFEDMLFVTSERYYREKRFLAEILDISERQTALGRLVTAKALWSGKVLLSGPPDTVGMKELIVQLEKRGVDLTLVDGALSRLSHGSPTVSDALVLTTGAALSGNVRELVRKTKYVYDLIGLKEVGPGRQDLLQGIKKGIWAIDAEGEIHDLQLPSVFMLEKYEGDIFKYGHTLYVSGAVSDKLLNFLRMQKEVTELVVQDFTKIFALPETFYAFLKRGGKINVLKQSRLLAVCINPQSPAGYCLHSDQLKAALEESLRIPVYDVRRMGN</sequence>
<dbReference type="PATRIC" id="fig|742817.3.peg.2189"/>
<accession>H1DJH8</accession>
<dbReference type="STRING" id="742817.HMPREF9449_02050"/>
<comment type="caution">
    <text evidence="1">The sequence shown here is derived from an EMBL/GenBank/DDBJ whole genome shotgun (WGS) entry which is preliminary data.</text>
</comment>
<organism evidence="1 2">
    <name type="scientific">Odoribacter laneus YIT 12061</name>
    <dbReference type="NCBI Taxonomy" id="742817"/>
    <lineage>
        <taxon>Bacteria</taxon>
        <taxon>Pseudomonadati</taxon>
        <taxon>Bacteroidota</taxon>
        <taxon>Bacteroidia</taxon>
        <taxon>Bacteroidales</taxon>
        <taxon>Odoribacteraceae</taxon>
        <taxon>Odoribacter</taxon>
    </lineage>
</organism>
<gene>
    <name evidence="1" type="ORF">HMPREF9449_02050</name>
</gene>
<dbReference type="Proteomes" id="UP000004892">
    <property type="component" value="Unassembled WGS sequence"/>
</dbReference>
<dbReference type="eggNOG" id="ENOG502Z9AE">
    <property type="taxonomic scope" value="Bacteria"/>
</dbReference>
<keyword evidence="2" id="KW-1185">Reference proteome</keyword>